<evidence type="ECO:0000256" key="5">
    <source>
        <dbReference type="SAM" id="Phobius"/>
    </source>
</evidence>
<feature type="region of interest" description="Disordered" evidence="4">
    <location>
        <begin position="1490"/>
        <end position="1521"/>
    </location>
</feature>
<keyword evidence="5" id="KW-0472">Membrane</keyword>
<evidence type="ECO:0000259" key="9">
    <source>
        <dbReference type="Pfam" id="PF25037"/>
    </source>
</evidence>
<sequence>MRSSIASPENQKTGFHYRTFVFCYILHIVVLQPISSMAMLHIHTRPEDTEYTTPRMKLEIDFSAIEMNFSLHQYHGVTSFLDATDRLITQSKYRRYRPNVPLHGFTSVWWQYAFTAILEESVRRRHRMWSWSHIQRHRRIAREYINLYKKRIRGEKLNQEQQNAITEYEDALDVFNIVLCRQQAELQSKSKNAQTRSKSGGLFGWFSRGSSSVSDTGSTSSTSAPDDSEASAIMQRLQSEMTSEEKARLYSVINYSETGLSGSKYPATYVTMIVSLTLRHFSFILLDDKLSDPRILKLAVNRLTVGVEQREGDQALSVKLRLDGLEALGARPSLKQANIARNSDIPVLVTSRVVTHPVIPTTVGEIPGQLLAVDFEKNPLDRKADQRIHIRADPLQIVYDAETINKIVHFLAPPKDLRLQELSTQVLSSLEDVKEVTVSGLRHLASRRIYTEVQIDVRPSYFLLPDNGIFRNHCRMLLVDLGSLTVRSTPTKAQLKAKDKREEVTSSRSTSAGENEPLIQPEQSKPRQRKIVHATFEELKEDAYDIYEINISSMQIVMVEKDEDWRILRTKQHSPNHILRPLGVTFFLKRCLLHNDVNLPKILIDGCLPVFSVDLADKVLKSLFELVDNVPFPEPDKRLTTPADPNDVLKDAVVLPDDNAWAARDLLRAARRLDRSTSQSTMSSWFSDNLDDLEEEVGEEDEDDLDGLSGHNDVEAGEDALHLMDRSSSGTHTSNVDSGLEGDDLRIKANKVTRRLQREAALRRRRHANLIDIKMEFVIRMIQVQILQRDTKKSTGEGDVVVLCIAVHEAGTHLLKRRWDQEIHLCVHQEATLLLIDFFNDVLRDLVLPPKDSGNQIDDSHSEEPTALAQWASRVGDKEGLQAAVEQATSEAVSSQQLPEQLTAVSAIESHLARKSERRMIRLNAASSATKSGKAIIIPEMNMTQWLVNATLDKVTLTLCSDSTELLSATVHGLRLDVQTTYLTMELSTVLSELSMTDKIESTDYRKDFMNAFQLQTKAVLNKVQQLSDSAVQQVQVVVNKPSEFRLGLNIFAQAPVIYMPQHSFSNKALMVDLGRVTFSNRFEFVHPTQTPTEATEQVPEPGVMLEHIDLQLDDLRLSRAILAEGQLKAEKGIVHPINIELHLRRNLNPMTYSAIPILLVEGCLKSIHISMYQGDYRVVQEVLSDNFAEVPTFTQRDLNAHSEAISGTHTSVITASVSSVPIVQADNSVVGTGQLEPTVQKLGSMIAVRFNFDMDSMTLDLFSGDLSTVSKHSILGVYTDGRSDFSIPIEHVFKLLHNLMDLNLYVVKNDVIVGNFLSWKLDFYPQCGQCECHCSPPLLFFLVFETLYHFRYVQILKKSVFFLSQSNWHNAVLPEPSLALCSFTRFNVSGQVTTDTTSHIEVKLHDIQLTDTRPDAQKQITAVLDHSSSADKREQLVFVEFTQDSTKHQKVNVRLRSVRLCASMDYLLALADFHMKSYPQFEKKANTLPPITESGKLKRRDDAVRLKTGRRSNTEPPAEYPNDLELITEIGDPELILVEDIYNVNSTCLKVTAGFRMHYTMRKELVIMDASVKDLLVVACPYNEPVGGKWSKEILSPTEVHFYSKQPINSSSQGSLHLDTLFINVNPGTIQLIAHIVSSVQSAAASSKSLEPATKPVNVQAGSEGRAKRTSLSNTEVDVNFWDPVSLDELDLPYLKEDSGLLTGTSKQGHVQTGCDVSKVLEQMEDRRIDKLELKLTLDLSLSYYNDTLNQWEQLLETLPDEGDRMWSIQVEMYTSNMEELIAEEDMDEVGCLQASTNSILLVSRDNLELTVSKSALDLLCNLGRSFEAAYKQQYSEAEYELGVHLAAPYRIQNKTGRAIALRMDPQALHVMDENSHFLVANVRKSFAHSIRLQHNSTVLGRMESEKPSHPLSVITANATLEDLGQGTYLLASGQEIGLIEPKRVSRKPLTIRSTSDKSVHHTVWATWASLAQPTSGKRVETALPLRAGSNLLLHLVHKLPKETVNQKECQSIPVVAEVTTHLGMRVIQLRSTVQIVNDTSDTICLYSRALPNRSNTNRPGRLATLDAGEIYAVPVDIINSLDVTGLFIGPDVGTTTISTTAAYWPEYACGTPDATHRHSANLVYLTPLAERAGSVGNAQSLQTVSAALKAHNAVSTAPFFNWPIQLMECKSNASEMVYYYTITTLHATEPAACITRTISGTSPMHISAIPSECYANDFQMILRNSVILHNQLPIPVNYVISDGIGEIAGGGQCTMRTVSPSDASIDVWFDYDSRVYRGKLRITPNMDELTVATFESREGYELLTLHLGLRNAAGLGQVALTLYAPYWMINKTAMDLTYKSTDDSEVSHPASFSGALLYSSVVKSMFGKRKFPALASVHTSSDEEYQAGYRQYRVSGIEVESSQSSPSSAQNIEPYKQAQAPTNSLSRKKHSWWNLACHKPKCLPVSGAELKKTKRKHASRCSKLVDTNTPKLRGKHKIGVKIDLSSSGLTKIVTFMPYFMLVNKSSVDLECNELDDSPDRGASVSSQSNVCGDWIKVPAGEAVPFWPKATASKKMLLRCRINENLVTDVFPFYESHSILMKLPGKYAGVFVEVQTNEEATVITLQLYQEGMALVRIVNHLGDFQPIYFHQRDLDKVHQLDAGMAVMYTWDCPRAERELVFYCTKNERPQSSRLTMDSIEEFYVNDTKAYWVSFIWNMERVLLFTQDVTAAKNARLSADLEKIDHEIILSLQSIGLSLVDNYNRVEVAYLSVTSSGVRWSQVKRGNRLKPLKAITSESLERAYTGYVDQLRAGEPVKGLFKLTDVGRPVEVDFGQMMMLQPDQCELRRAFEPGVFMQYKNSTSQMQLHAKIFRVQLDNQKMDCTFPVVLAAYPQPKSVALDSGIYIFRCDRNLCLSCQQSSRVLRIRDPSDLSKYFRVLIQEMMFKLDQGFLNDMFDFFGGSVTRLPEEQAFERDCQLIRNRLIDSPVVQAHLQDGNRSIFDNLHISPIKIHVSFSLTGSTGGKTNAFPSEVLNLFLQSLGVALTEVQDVIFKLAYFEHQACIMTVNQMISEVTHHYVSQGIRQMYVLVLGLDVLGNPFGVLRGMAQGVEDLFYEPVKGAVLGPEEFAEGVALGVKSLFGHAVGGAAGAVSRITGTIGKGVAALTLDEDYKRLRREQLARRPDTFGAGLAQGGRGLVMGVFHGVTGLVMKPVEGAKKEGFEGFFKGVGKGLVGAVTRPVSGVVDFASSSFEGIRRIADTVEDIGRVRPPRFIRVDGIIRPYEHQEAAGHMILRQLDKDCNYGHYVYHVAASRGNNFLLLTTSHLLVVECMDLLGTWTIHWQTKLNALAEVPVVNRSGILISLKEKQKKLFTSGQQTRQFDCEPASAMAMAREVDLALSRQENWTQSAEQTAH</sequence>
<keyword evidence="3" id="KW-0445">Lipid transport</keyword>
<dbReference type="InterPro" id="IPR009543">
    <property type="entry name" value="VPS13_VAB"/>
</dbReference>
<dbReference type="InterPro" id="IPR026847">
    <property type="entry name" value="VPS13"/>
</dbReference>
<dbReference type="PANTHER" id="PTHR16166:SF93">
    <property type="entry name" value="INTERMEMBRANE LIPID TRANSFER PROTEIN VPS13"/>
    <property type="match status" value="1"/>
</dbReference>
<feature type="domain" description="Vacuolar protein sorting-associated protein 13 VPS13 adaptor binding" evidence="8">
    <location>
        <begin position="2219"/>
        <end position="2566"/>
    </location>
</feature>
<feature type="region of interest" description="Disordered" evidence="4">
    <location>
        <begin position="210"/>
        <end position="230"/>
    </location>
</feature>
<feature type="compositionally biased region" description="Low complexity" evidence="4">
    <location>
        <begin position="210"/>
        <end position="225"/>
    </location>
</feature>
<protein>
    <submittedName>
        <fullName evidence="10">Vacuolar protein sorting-associated protein 13A/C</fullName>
    </submittedName>
</protein>
<dbReference type="Pfam" id="PF12624">
    <property type="entry name" value="VPS13_N"/>
    <property type="match status" value="1"/>
</dbReference>
<keyword evidence="5" id="KW-1133">Transmembrane helix</keyword>
<dbReference type="GO" id="GO:0006869">
    <property type="term" value="P:lipid transport"/>
    <property type="evidence" value="ECO:0007669"/>
    <property type="project" value="UniProtKB-KW"/>
</dbReference>
<dbReference type="Pfam" id="PF25036">
    <property type="entry name" value="VPS13_VAB"/>
    <property type="match status" value="1"/>
</dbReference>
<feature type="region of interest" description="Disordered" evidence="4">
    <location>
        <begin position="492"/>
        <end position="528"/>
    </location>
</feature>
<evidence type="ECO:0000256" key="4">
    <source>
        <dbReference type="SAM" id="MobiDB-lite"/>
    </source>
</evidence>
<feature type="transmembrane region" description="Helical" evidence="5">
    <location>
        <begin position="21"/>
        <end position="42"/>
    </location>
</feature>
<dbReference type="Pfam" id="PF25037">
    <property type="entry name" value="VPS13_C"/>
    <property type="match status" value="1"/>
</dbReference>
<dbReference type="InterPro" id="IPR026854">
    <property type="entry name" value="VPS13_N"/>
</dbReference>
<feature type="domain" description="VPS13-like middle region" evidence="7">
    <location>
        <begin position="1383"/>
        <end position="1607"/>
    </location>
</feature>
<feature type="domain" description="Intermembrane lipid transfer protein VPS13-like C-terminal" evidence="9">
    <location>
        <begin position="3247"/>
        <end position="3359"/>
    </location>
</feature>
<dbReference type="Pfam" id="PF25033">
    <property type="entry name" value="VPS13_M"/>
    <property type="match status" value="2"/>
</dbReference>
<dbReference type="EMBL" id="QNGE01001041">
    <property type="protein sequence ID" value="KAA3678585.1"/>
    <property type="molecule type" value="Genomic_DNA"/>
</dbReference>
<evidence type="ECO:0000256" key="2">
    <source>
        <dbReference type="ARBA" id="ARBA00022448"/>
    </source>
</evidence>
<keyword evidence="2" id="KW-0813">Transport</keyword>
<keyword evidence="11" id="KW-1185">Reference proteome</keyword>
<evidence type="ECO:0000259" key="6">
    <source>
        <dbReference type="Pfam" id="PF12624"/>
    </source>
</evidence>
<evidence type="ECO:0000256" key="1">
    <source>
        <dbReference type="ARBA" id="ARBA00006545"/>
    </source>
</evidence>
<keyword evidence="5" id="KW-0812">Transmembrane</keyword>
<dbReference type="GO" id="GO:0045053">
    <property type="term" value="P:protein retention in Golgi apparatus"/>
    <property type="evidence" value="ECO:0007669"/>
    <property type="project" value="TreeGrafter"/>
</dbReference>
<evidence type="ECO:0000259" key="8">
    <source>
        <dbReference type="Pfam" id="PF25036"/>
    </source>
</evidence>
<evidence type="ECO:0000256" key="3">
    <source>
        <dbReference type="ARBA" id="ARBA00023055"/>
    </source>
</evidence>
<dbReference type="GO" id="GO:0006623">
    <property type="term" value="P:protein targeting to vacuole"/>
    <property type="evidence" value="ECO:0007669"/>
    <property type="project" value="TreeGrafter"/>
</dbReference>
<reference evidence="10 11" key="1">
    <citation type="journal article" date="2019" name="Gigascience">
        <title>Whole-genome sequence of the oriental lung fluke Paragonimus westermani.</title>
        <authorList>
            <person name="Oey H."/>
            <person name="Zakrzewski M."/>
            <person name="Narain K."/>
            <person name="Devi K.R."/>
            <person name="Agatsuma T."/>
            <person name="Nawaratna S."/>
            <person name="Gobert G.N."/>
            <person name="Jones M.K."/>
            <person name="Ragan M.A."/>
            <person name="McManus D.P."/>
            <person name="Krause L."/>
        </authorList>
    </citation>
    <scope>NUCLEOTIDE SEQUENCE [LARGE SCALE GENOMIC DNA]</scope>
    <source>
        <strain evidence="10 11">IND2009</strain>
    </source>
</reference>
<comment type="caution">
    <text evidence="10">The sequence shown here is derived from an EMBL/GenBank/DDBJ whole genome shotgun (WGS) entry which is preliminary data.</text>
</comment>
<feature type="domain" description="VPS13-like middle region" evidence="7">
    <location>
        <begin position="987"/>
        <end position="1272"/>
    </location>
</feature>
<proteinExistence type="inferred from homology"/>
<organism evidence="10 11">
    <name type="scientific">Paragonimus westermani</name>
    <dbReference type="NCBI Taxonomy" id="34504"/>
    <lineage>
        <taxon>Eukaryota</taxon>
        <taxon>Metazoa</taxon>
        <taxon>Spiralia</taxon>
        <taxon>Lophotrochozoa</taxon>
        <taxon>Platyhelminthes</taxon>
        <taxon>Trematoda</taxon>
        <taxon>Digenea</taxon>
        <taxon>Plagiorchiida</taxon>
        <taxon>Troglotremata</taxon>
        <taxon>Troglotrematidae</taxon>
        <taxon>Paragonimus</taxon>
    </lineage>
</organism>
<feature type="domain" description="Chorein N-terminal" evidence="6">
    <location>
        <begin position="26"/>
        <end position="629"/>
    </location>
</feature>
<dbReference type="PANTHER" id="PTHR16166">
    <property type="entry name" value="VACUOLAR PROTEIN SORTING-ASSOCIATED PROTEIN VPS13"/>
    <property type="match status" value="1"/>
</dbReference>
<feature type="compositionally biased region" description="Basic and acidic residues" evidence="4">
    <location>
        <begin position="496"/>
        <end position="505"/>
    </location>
</feature>
<feature type="region of interest" description="Disordered" evidence="4">
    <location>
        <begin position="2405"/>
        <end position="2425"/>
    </location>
</feature>
<feature type="region of interest" description="Disordered" evidence="4">
    <location>
        <begin position="1650"/>
        <end position="1672"/>
    </location>
</feature>
<dbReference type="InterPro" id="IPR056748">
    <property type="entry name" value="VPS13-like_C"/>
</dbReference>
<dbReference type="InterPro" id="IPR056747">
    <property type="entry name" value="VPS13-like_M"/>
</dbReference>
<gene>
    <name evidence="10" type="ORF">DEA37_0010028</name>
</gene>
<evidence type="ECO:0000259" key="7">
    <source>
        <dbReference type="Pfam" id="PF25033"/>
    </source>
</evidence>
<name>A0A5J4NSG4_9TREM</name>
<evidence type="ECO:0000313" key="10">
    <source>
        <dbReference type="EMBL" id="KAA3678585.1"/>
    </source>
</evidence>
<accession>A0A5J4NSG4</accession>
<evidence type="ECO:0000313" key="11">
    <source>
        <dbReference type="Proteomes" id="UP000324629"/>
    </source>
</evidence>
<feature type="compositionally biased region" description="Basic and acidic residues" evidence="4">
    <location>
        <begin position="1496"/>
        <end position="1506"/>
    </location>
</feature>
<comment type="similarity">
    <text evidence="1">Belongs to the VPS13 family.</text>
</comment>
<dbReference type="Proteomes" id="UP000324629">
    <property type="component" value="Unassembled WGS sequence"/>
</dbReference>